<organism evidence="2 3">
    <name type="scientific">Huiozyma naganishii (strain ATCC MYA-139 / BCRC 22969 / CBS 8797 / KCTC 17520 / NBRC 10181 / NCYC 3082 / Yp74L-3)</name>
    <name type="common">Yeast</name>
    <name type="synonym">Kazachstania naganishii</name>
    <dbReference type="NCBI Taxonomy" id="1071383"/>
    <lineage>
        <taxon>Eukaryota</taxon>
        <taxon>Fungi</taxon>
        <taxon>Dikarya</taxon>
        <taxon>Ascomycota</taxon>
        <taxon>Saccharomycotina</taxon>
        <taxon>Saccharomycetes</taxon>
        <taxon>Saccharomycetales</taxon>
        <taxon>Saccharomycetaceae</taxon>
        <taxon>Huiozyma</taxon>
    </lineage>
</organism>
<sequence>MLDIYSVLKKVVVSGVLLVLANWLFSLNVVLDGVRDLNKVALREQANAGPVRKANETAHYRNFLVPLGFPLTTGLGLSLSYKIRNGNFGDVWCAILEMARDSRVSISFADGGSYTMEQVNGMVKQVMQNGDIFSEEGKSVGINVSPMTLQGFVITVACILKTLEQKAEDSSAVAHVLASIPRKRVQGIDVLVISSWKEYQFLQESKSWYRKIVVCHSDPADGAVDANVCTWNQLINGFQNDPEYKYEPPLDNSDDLKPFVKLTTVQGNTTAFNQLNLVSSVSAFIKSFPADHEISARDTFAAINDSNDLAFNLQMWPKLLAVLLHGGSANLRDNTSSEYASVLTENTFLFAKSETVARMFDKSVDKQGKSMWGKLKLAWVVNLLSEGIFSRSAEIGKPTIRCIFIANILQREDRICAYDNLQIPKYSRGQLNRTFSSLELNNIRASWGARAVVELYCPGLVLGPISQLNYYDYRILLQVVESKVACLGPVSTSLEGKMIMTEAAPELDIVKRQGMLCIRGFTIGKPVGNESLSQAANASEELANGEGWMPMIGVFGLWGQDGCLYLFK</sequence>
<dbReference type="Proteomes" id="UP000006310">
    <property type="component" value="Chromosome 2"/>
</dbReference>
<name>J7S512_HUIN7</name>
<accession>J7S512</accession>
<dbReference type="eggNOG" id="ENOG502S9VQ">
    <property type="taxonomic scope" value="Eukaryota"/>
</dbReference>
<keyword evidence="3" id="KW-1185">Reference proteome</keyword>
<feature type="transmembrane region" description="Helical" evidence="1">
    <location>
        <begin position="12"/>
        <end position="31"/>
    </location>
</feature>
<evidence type="ECO:0000313" key="3">
    <source>
        <dbReference type="Proteomes" id="UP000006310"/>
    </source>
</evidence>
<dbReference type="OrthoDB" id="4138492at2759"/>
<keyword evidence="1" id="KW-1133">Transmembrane helix</keyword>
<dbReference type="EMBL" id="HE978315">
    <property type="protein sequence ID" value="CCK68921.1"/>
    <property type="molecule type" value="Genomic_DNA"/>
</dbReference>
<dbReference type="GeneID" id="34524571"/>
<keyword evidence="1" id="KW-0812">Transmembrane</keyword>
<keyword evidence="1" id="KW-0472">Membrane</keyword>
<evidence type="ECO:0000313" key="2">
    <source>
        <dbReference type="EMBL" id="CCK68921.1"/>
    </source>
</evidence>
<reference evidence="3" key="2">
    <citation type="submission" date="2012-08" db="EMBL/GenBank/DDBJ databases">
        <title>Genome sequence of Kazachstania naganishii.</title>
        <authorList>
            <person name="Gordon J.L."/>
            <person name="Armisen D."/>
            <person name="Proux-Wera E."/>
            <person name="OhEigeartaigh S.S."/>
            <person name="Byrne K.P."/>
            <person name="Wolfe K.H."/>
        </authorList>
    </citation>
    <scope>NUCLEOTIDE SEQUENCE [LARGE SCALE GENOMIC DNA]</scope>
    <source>
        <strain evidence="3">ATCC MYA-139 / BCRC 22969 / CBS 8797 / CCRC 22969 / KCTC 17520 / NBRC 10181 / NCYC 3082</strain>
    </source>
</reference>
<dbReference type="STRING" id="1071383.J7S512"/>
<evidence type="ECO:0000256" key="1">
    <source>
        <dbReference type="SAM" id="Phobius"/>
    </source>
</evidence>
<dbReference type="RefSeq" id="XP_022463167.1">
    <property type="nucleotide sequence ID" value="XM_022606476.1"/>
</dbReference>
<reference evidence="2 3" key="1">
    <citation type="journal article" date="2011" name="Proc. Natl. Acad. Sci. U.S.A.">
        <title>Evolutionary erosion of yeast sex chromosomes by mating-type switching accidents.</title>
        <authorList>
            <person name="Gordon J.L."/>
            <person name="Armisen D."/>
            <person name="Proux-Wera E."/>
            <person name="Oheigeartaigh S.S."/>
            <person name="Byrne K.P."/>
            <person name="Wolfe K.H."/>
        </authorList>
    </citation>
    <scope>NUCLEOTIDE SEQUENCE [LARGE SCALE GENOMIC DNA]</scope>
    <source>
        <strain evidence="3">ATCC MYA-139 / BCRC 22969 / CBS 8797 / CCRC 22969 / KCTC 17520 / NBRC 10181 / NCYC 3082</strain>
    </source>
</reference>
<proteinExistence type="predicted"/>
<dbReference type="AlphaFoldDB" id="J7S512"/>
<dbReference type="KEGG" id="kng:KNAG_0B04870"/>
<dbReference type="OMA" id="ADWNIYT"/>
<protein>
    <submittedName>
        <fullName evidence="2">Uncharacterized protein</fullName>
    </submittedName>
</protein>
<gene>
    <name evidence="2" type="primary">KNAG0B04870</name>
    <name evidence="2" type="ordered locus">KNAG_0B04870</name>
</gene>
<dbReference type="HOGENOM" id="CLU_042082_0_0_1"/>